<dbReference type="STRING" id="1081103.A0A0B2WVF2"/>
<dbReference type="InterPro" id="IPR000757">
    <property type="entry name" value="Beta-glucanase-like"/>
</dbReference>
<dbReference type="PROSITE" id="PS51762">
    <property type="entry name" value="GH16_2"/>
    <property type="match status" value="1"/>
</dbReference>
<comment type="caution">
    <text evidence="3">The sequence shown here is derived from an EMBL/GenBank/DDBJ whole genome shotgun (WGS) entry which is preliminary data.</text>
</comment>
<dbReference type="HOGENOM" id="CLU_019533_3_0_1"/>
<protein>
    <submittedName>
        <fullName evidence="3">Glucan endo-1,3-beta-glucosidase A1-like protein</fullName>
    </submittedName>
</protein>
<feature type="signal peptide" evidence="1">
    <location>
        <begin position="1"/>
        <end position="27"/>
    </location>
</feature>
<accession>A0A0B2WVF2</accession>
<organism evidence="3 4">
    <name type="scientific">Metarhizium album (strain ARSEF 1941)</name>
    <dbReference type="NCBI Taxonomy" id="1081103"/>
    <lineage>
        <taxon>Eukaryota</taxon>
        <taxon>Fungi</taxon>
        <taxon>Dikarya</taxon>
        <taxon>Ascomycota</taxon>
        <taxon>Pezizomycotina</taxon>
        <taxon>Sordariomycetes</taxon>
        <taxon>Hypocreomycetidae</taxon>
        <taxon>Hypocreales</taxon>
        <taxon>Clavicipitaceae</taxon>
        <taxon>Metarhizium</taxon>
    </lineage>
</organism>
<dbReference type="RefSeq" id="XP_040679119.1">
    <property type="nucleotide sequence ID" value="XM_040822613.1"/>
</dbReference>
<dbReference type="OrthoDB" id="192832at2759"/>
<reference evidence="3 4" key="1">
    <citation type="journal article" date="2014" name="Proc. Natl. Acad. Sci. U.S.A.">
        <title>Trajectory and genomic determinants of fungal-pathogen speciation and host adaptation.</title>
        <authorList>
            <person name="Hu X."/>
            <person name="Xiao G."/>
            <person name="Zheng P."/>
            <person name="Shang Y."/>
            <person name="Su Y."/>
            <person name="Zhang X."/>
            <person name="Liu X."/>
            <person name="Zhan S."/>
            <person name="St Leger R.J."/>
            <person name="Wang C."/>
        </authorList>
    </citation>
    <scope>NUCLEOTIDE SEQUENCE [LARGE SCALE GENOMIC DNA]</scope>
    <source>
        <strain evidence="3 4">ARSEF 1941</strain>
    </source>
</reference>
<name>A0A0B2WVF2_METAS</name>
<dbReference type="GO" id="GO:0004553">
    <property type="term" value="F:hydrolase activity, hydrolyzing O-glycosyl compounds"/>
    <property type="evidence" value="ECO:0007669"/>
    <property type="project" value="InterPro"/>
</dbReference>
<dbReference type="PANTHER" id="PTHR10963">
    <property type="entry name" value="GLYCOSYL HYDROLASE-RELATED"/>
    <property type="match status" value="1"/>
</dbReference>
<dbReference type="GO" id="GO:0005975">
    <property type="term" value="P:carbohydrate metabolic process"/>
    <property type="evidence" value="ECO:0007669"/>
    <property type="project" value="InterPro"/>
</dbReference>
<proteinExistence type="predicted"/>
<dbReference type="GeneID" id="63738269"/>
<dbReference type="PANTHER" id="PTHR10963:SF60">
    <property type="entry name" value="GRAM-NEGATIVE BACTERIA-BINDING PROTEIN 1-RELATED"/>
    <property type="match status" value="1"/>
</dbReference>
<feature type="chain" id="PRO_5002081618" evidence="1">
    <location>
        <begin position="28"/>
        <end position="319"/>
    </location>
</feature>
<dbReference type="SUPFAM" id="SSF49899">
    <property type="entry name" value="Concanavalin A-like lectins/glucanases"/>
    <property type="match status" value="1"/>
</dbReference>
<evidence type="ECO:0000313" key="3">
    <source>
        <dbReference type="EMBL" id="KHN98053.1"/>
    </source>
</evidence>
<dbReference type="EMBL" id="AZHE01000008">
    <property type="protein sequence ID" value="KHN98053.1"/>
    <property type="molecule type" value="Genomic_DNA"/>
</dbReference>
<gene>
    <name evidence="3" type="ORF">MAM_03814</name>
</gene>
<keyword evidence="1" id="KW-0732">Signal</keyword>
<dbReference type="InterPro" id="IPR013320">
    <property type="entry name" value="ConA-like_dom_sf"/>
</dbReference>
<evidence type="ECO:0000259" key="2">
    <source>
        <dbReference type="PROSITE" id="PS51762"/>
    </source>
</evidence>
<sequence length="319" mass="34195">MSGRVAAAAAAAAAALFAAHGIMPCAAKAPHANAVKTAQMPAGFSNRIFYDDFSGPEGSLPDASRWTIDQGTQYDGGPEHWGTREVESYTADWQNIHITADGTLKITPVRGDGDSWTSARIETTADWDFACACGERLRVEASIKLGDNAEDRSLGIWPAFWALGAAYRGNYQNWPALGEVDILETVNGLRKIWSVVHCGTSPGGVCNEPNGISHTTEPFERGVWHSMAWEIDRSGSGPESMTWYVDGRPQWTLWEQDVGDADAWHALAADPKMLLLNVAVGGGFPDGVSGLKTPTDETLGGDGASMEVDYVAVYSEGGW</sequence>
<dbReference type="Gene3D" id="2.60.120.200">
    <property type="match status" value="1"/>
</dbReference>
<dbReference type="InterPro" id="IPR050546">
    <property type="entry name" value="Glycosyl_Hydrlase_16"/>
</dbReference>
<dbReference type="Proteomes" id="UP000030816">
    <property type="component" value="Unassembled WGS sequence"/>
</dbReference>
<feature type="domain" description="GH16" evidence="2">
    <location>
        <begin position="30"/>
        <end position="319"/>
    </location>
</feature>
<evidence type="ECO:0000256" key="1">
    <source>
        <dbReference type="SAM" id="SignalP"/>
    </source>
</evidence>
<evidence type="ECO:0000313" key="4">
    <source>
        <dbReference type="Proteomes" id="UP000030816"/>
    </source>
</evidence>
<dbReference type="AlphaFoldDB" id="A0A0B2WVF2"/>
<keyword evidence="4" id="KW-1185">Reference proteome</keyword>
<dbReference type="CDD" id="cd02182">
    <property type="entry name" value="GH16_Strep_laminarinase_like"/>
    <property type="match status" value="1"/>
</dbReference>
<dbReference type="Pfam" id="PF26113">
    <property type="entry name" value="GH16_XgeA"/>
    <property type="match status" value="1"/>
</dbReference>